<dbReference type="EMBL" id="MAYT01000028">
    <property type="protein sequence ID" value="OCA83713.1"/>
    <property type="molecule type" value="Genomic_DNA"/>
</dbReference>
<evidence type="ECO:0000313" key="7">
    <source>
        <dbReference type="Proteomes" id="UP000092578"/>
    </source>
</evidence>
<keyword evidence="4" id="KW-0560">Oxidoreductase</keyword>
<dbReference type="RefSeq" id="WP_065411373.1">
    <property type="nucleotide sequence ID" value="NZ_MAYT01000028.1"/>
</dbReference>
<reference evidence="7" key="1">
    <citation type="submission" date="2016-05" db="EMBL/GenBank/DDBJ databases">
        <authorList>
            <person name="Liu B."/>
            <person name="Wang J."/>
            <person name="Zhu Y."/>
            <person name="Liu G."/>
            <person name="Chen Q."/>
            <person name="Chen Z."/>
            <person name="Lan J."/>
            <person name="Che J."/>
            <person name="Ge C."/>
            <person name="Shi H."/>
            <person name="Pan Z."/>
            <person name="Liu X."/>
        </authorList>
    </citation>
    <scope>NUCLEOTIDE SEQUENCE [LARGE SCALE GENOMIC DNA]</scope>
    <source>
        <strain evidence="7">FJAT-27215</strain>
    </source>
</reference>
<comment type="caution">
    <text evidence="6">The sequence shown here is derived from an EMBL/GenBank/DDBJ whole genome shotgun (WGS) entry which is preliminary data.</text>
</comment>
<feature type="domain" description="FAD/NAD(P)-binding" evidence="5">
    <location>
        <begin position="7"/>
        <end position="286"/>
    </location>
</feature>
<dbReference type="Proteomes" id="UP000092578">
    <property type="component" value="Unassembled WGS sequence"/>
</dbReference>
<name>A0A1B9AIQ4_9BACI</name>
<protein>
    <submittedName>
        <fullName evidence="6">Pyridine nucleotide-disulfide oxidoreductase</fullName>
    </submittedName>
</protein>
<dbReference type="InterPro" id="IPR036188">
    <property type="entry name" value="FAD/NAD-bd_sf"/>
</dbReference>
<dbReference type="PANTHER" id="PTHR48105">
    <property type="entry name" value="THIOREDOXIN REDUCTASE 1-RELATED-RELATED"/>
    <property type="match status" value="1"/>
</dbReference>
<proteinExistence type="predicted"/>
<dbReference type="GO" id="GO:0016491">
    <property type="term" value="F:oxidoreductase activity"/>
    <property type="evidence" value="ECO:0007669"/>
    <property type="project" value="UniProtKB-KW"/>
</dbReference>
<evidence type="ECO:0000256" key="2">
    <source>
        <dbReference type="ARBA" id="ARBA00011738"/>
    </source>
</evidence>
<evidence type="ECO:0000256" key="1">
    <source>
        <dbReference type="ARBA" id="ARBA00001974"/>
    </source>
</evidence>
<comment type="cofactor">
    <cofactor evidence="1">
        <name>FAD</name>
        <dbReference type="ChEBI" id="CHEBI:57692"/>
    </cofactor>
</comment>
<keyword evidence="7" id="KW-1185">Reference proteome</keyword>
<dbReference type="Gene3D" id="3.50.50.60">
    <property type="entry name" value="FAD/NAD(P)-binding domain"/>
    <property type="match status" value="2"/>
</dbReference>
<comment type="subunit">
    <text evidence="2">Homodimer.</text>
</comment>
<dbReference type="SUPFAM" id="SSF51905">
    <property type="entry name" value="FAD/NAD(P)-binding domain"/>
    <property type="match status" value="1"/>
</dbReference>
<dbReference type="PRINTS" id="PR00469">
    <property type="entry name" value="PNDRDTASEII"/>
</dbReference>
<dbReference type="AlphaFoldDB" id="A0A1B9AIQ4"/>
<dbReference type="InterPro" id="IPR023753">
    <property type="entry name" value="FAD/NAD-binding_dom"/>
</dbReference>
<keyword evidence="3" id="KW-0285">Flavoprotein</keyword>
<gene>
    <name evidence="6" type="ORF">A8F95_11915</name>
</gene>
<accession>A0A1B9AIQ4</accession>
<organism evidence="6 7">
    <name type="scientific">Pseudobacillus wudalianchiensis</name>
    <dbReference type="NCBI Taxonomy" id="1743143"/>
    <lineage>
        <taxon>Bacteria</taxon>
        <taxon>Bacillati</taxon>
        <taxon>Bacillota</taxon>
        <taxon>Bacilli</taxon>
        <taxon>Bacillales</taxon>
        <taxon>Bacillaceae</taxon>
        <taxon>Pseudobacillus</taxon>
    </lineage>
</organism>
<dbReference type="Pfam" id="PF07992">
    <property type="entry name" value="Pyr_redox_2"/>
    <property type="match status" value="1"/>
</dbReference>
<dbReference type="PRINTS" id="PR00368">
    <property type="entry name" value="FADPNR"/>
</dbReference>
<evidence type="ECO:0000259" key="5">
    <source>
        <dbReference type="Pfam" id="PF07992"/>
    </source>
</evidence>
<evidence type="ECO:0000313" key="6">
    <source>
        <dbReference type="EMBL" id="OCA83713.1"/>
    </source>
</evidence>
<evidence type="ECO:0000256" key="4">
    <source>
        <dbReference type="ARBA" id="ARBA00023002"/>
    </source>
</evidence>
<dbReference type="InterPro" id="IPR050097">
    <property type="entry name" value="Ferredoxin-NADP_redctase_2"/>
</dbReference>
<sequence length="309" mass="33803">MFSERVDVAILGGGPGGLSAALVLGRSLRKVALIDEGKPRNQVTIKSHGFLTRDGLHPSAIRDIAHEQMKYYPNVQISKDVVQRVEKTNGLFVTKTKKGSTILSKKVIAAMGMRDHLPDIPGIKEVYGKTLFHCPYCDGWERKNEPLAVFGNGEALIPFVKIIYNWSKDLIVFTNGKAEISDEEKQQLMQHKIHIKETPITAIRSSDGKMEQVILKGGEAVSRKGGFMVTTGEKQASMIPALLGVPLNEKGEYETDEHGQTAIDGLFVIGDAKNTFTSLIGAASQGYEAGVRINTEFALEEWDQSGCSS</sequence>
<evidence type="ECO:0000256" key="3">
    <source>
        <dbReference type="ARBA" id="ARBA00022630"/>
    </source>
</evidence>